<feature type="binding site" evidence="8">
    <location>
        <position position="551"/>
    </location>
    <ligand>
        <name>Zn(2+)</name>
        <dbReference type="ChEBI" id="CHEBI:29105"/>
        <note>catalytic</note>
    </ligand>
</feature>
<feature type="region of interest" description="Disordered" evidence="9">
    <location>
        <begin position="80"/>
        <end position="156"/>
    </location>
</feature>
<evidence type="ECO:0000313" key="13">
    <source>
        <dbReference type="Proteomes" id="UP001286313"/>
    </source>
</evidence>
<dbReference type="GO" id="GO:0046872">
    <property type="term" value="F:metal ion binding"/>
    <property type="evidence" value="ECO:0007669"/>
    <property type="project" value="UniProtKB-KW"/>
</dbReference>
<feature type="binding site" evidence="8">
    <location>
        <position position="555"/>
    </location>
    <ligand>
        <name>Zn(2+)</name>
        <dbReference type="ChEBI" id="CHEBI:29105"/>
        <note>catalytic</note>
    </ligand>
</feature>
<feature type="compositionally biased region" description="Basic and acidic residues" evidence="9">
    <location>
        <begin position="1370"/>
        <end position="1384"/>
    </location>
</feature>
<dbReference type="PROSITE" id="PS50214">
    <property type="entry name" value="DISINTEGRIN_2"/>
    <property type="match status" value="1"/>
</dbReference>
<feature type="region of interest" description="Disordered" evidence="9">
    <location>
        <begin position="1339"/>
        <end position="1408"/>
    </location>
</feature>
<gene>
    <name evidence="12" type="ORF">Pcinc_004899</name>
</gene>
<evidence type="ECO:0000313" key="12">
    <source>
        <dbReference type="EMBL" id="KAK3891180.1"/>
    </source>
</evidence>
<evidence type="ECO:0000256" key="3">
    <source>
        <dbReference type="ARBA" id="ARBA00022989"/>
    </source>
</evidence>
<dbReference type="CDD" id="cd04269">
    <property type="entry name" value="ZnMc_adamalysin_II_like"/>
    <property type="match status" value="1"/>
</dbReference>
<dbReference type="SMART" id="SM00050">
    <property type="entry name" value="DISIN"/>
    <property type="match status" value="1"/>
</dbReference>
<protein>
    <recommendedName>
        <fullName evidence="14">Disintegrin and metalloproteinase domain-containing protein 12</fullName>
    </recommendedName>
</protein>
<evidence type="ECO:0000256" key="2">
    <source>
        <dbReference type="ARBA" id="ARBA00022692"/>
    </source>
</evidence>
<feature type="region of interest" description="Disordered" evidence="9">
    <location>
        <begin position="1429"/>
        <end position="1462"/>
    </location>
</feature>
<dbReference type="PANTHER" id="PTHR11905">
    <property type="entry name" value="ADAM A DISINTEGRIN AND METALLOPROTEASE DOMAIN"/>
    <property type="match status" value="1"/>
</dbReference>
<evidence type="ECO:0000256" key="4">
    <source>
        <dbReference type="ARBA" id="ARBA00023049"/>
    </source>
</evidence>
<feature type="compositionally biased region" description="Basic and acidic residues" evidence="9">
    <location>
        <begin position="1348"/>
        <end position="1359"/>
    </location>
</feature>
<dbReference type="SUPFAM" id="SSF57552">
    <property type="entry name" value="Blood coagulation inhibitor (disintegrin)"/>
    <property type="match status" value="1"/>
</dbReference>
<evidence type="ECO:0000256" key="7">
    <source>
        <dbReference type="PROSITE-ProRule" id="PRU00068"/>
    </source>
</evidence>
<keyword evidence="4" id="KW-0378">Hydrolase</keyword>
<feature type="region of interest" description="Disordered" evidence="9">
    <location>
        <begin position="1279"/>
        <end position="1300"/>
    </location>
</feature>
<feature type="compositionally biased region" description="Basic and acidic residues" evidence="9">
    <location>
        <begin position="1855"/>
        <end position="1868"/>
    </location>
</feature>
<feature type="region of interest" description="Disordered" evidence="9">
    <location>
        <begin position="1629"/>
        <end position="1825"/>
    </location>
</feature>
<feature type="compositionally biased region" description="Low complexity" evidence="9">
    <location>
        <begin position="2006"/>
        <end position="2038"/>
    </location>
</feature>
<dbReference type="GO" id="GO:0004222">
    <property type="term" value="F:metalloendopeptidase activity"/>
    <property type="evidence" value="ECO:0007669"/>
    <property type="project" value="InterPro"/>
</dbReference>
<dbReference type="InterPro" id="IPR001762">
    <property type="entry name" value="Disintegrin_dom"/>
</dbReference>
<dbReference type="Pfam" id="PF00200">
    <property type="entry name" value="Disintegrin"/>
    <property type="match status" value="1"/>
</dbReference>
<dbReference type="PROSITE" id="PS01186">
    <property type="entry name" value="EGF_2"/>
    <property type="match status" value="1"/>
</dbReference>
<dbReference type="Gene3D" id="4.10.70.10">
    <property type="entry name" value="Disintegrin domain"/>
    <property type="match status" value="1"/>
</dbReference>
<feature type="domain" description="Peptidase M12B" evidence="11">
    <location>
        <begin position="415"/>
        <end position="612"/>
    </location>
</feature>
<feature type="active site" evidence="8">
    <location>
        <position position="552"/>
    </location>
</feature>
<keyword evidence="5" id="KW-0472">Membrane</keyword>
<feature type="region of interest" description="Disordered" evidence="9">
    <location>
        <begin position="380"/>
        <end position="404"/>
    </location>
</feature>
<keyword evidence="8" id="KW-0479">Metal-binding</keyword>
<feature type="compositionally biased region" description="Pro residues" evidence="9">
    <location>
        <begin position="1436"/>
        <end position="1455"/>
    </location>
</feature>
<feature type="compositionally biased region" description="Low complexity" evidence="9">
    <location>
        <begin position="1781"/>
        <end position="1801"/>
    </location>
</feature>
<dbReference type="Proteomes" id="UP001286313">
    <property type="component" value="Unassembled WGS sequence"/>
</dbReference>
<dbReference type="InterPro" id="IPR036436">
    <property type="entry name" value="Disintegrin_dom_sf"/>
</dbReference>
<feature type="region of interest" description="Disordered" evidence="9">
    <location>
        <begin position="1537"/>
        <end position="1611"/>
    </location>
</feature>
<dbReference type="Pfam" id="PF01562">
    <property type="entry name" value="Pep_M12B_propep"/>
    <property type="match status" value="1"/>
</dbReference>
<evidence type="ECO:0000256" key="8">
    <source>
        <dbReference type="PROSITE-ProRule" id="PRU00276"/>
    </source>
</evidence>
<feature type="compositionally biased region" description="Basic and acidic residues" evidence="9">
    <location>
        <begin position="1244"/>
        <end position="1263"/>
    </location>
</feature>
<proteinExistence type="predicted"/>
<dbReference type="GO" id="GO:0006509">
    <property type="term" value="P:membrane protein ectodomain proteolysis"/>
    <property type="evidence" value="ECO:0007669"/>
    <property type="project" value="TreeGrafter"/>
</dbReference>
<feature type="compositionally biased region" description="Polar residues" evidence="9">
    <location>
        <begin position="2166"/>
        <end position="2179"/>
    </location>
</feature>
<evidence type="ECO:0000259" key="10">
    <source>
        <dbReference type="PROSITE" id="PS50214"/>
    </source>
</evidence>
<feature type="compositionally biased region" description="Pro residues" evidence="9">
    <location>
        <begin position="114"/>
        <end position="124"/>
    </location>
</feature>
<feature type="compositionally biased region" description="Polar residues" evidence="9">
    <location>
        <begin position="1680"/>
        <end position="1695"/>
    </location>
</feature>
<feature type="disulfide bond" evidence="8">
    <location>
        <begin position="569"/>
        <end position="574"/>
    </location>
</feature>
<dbReference type="InterPro" id="IPR000742">
    <property type="entry name" value="EGF"/>
</dbReference>
<feature type="compositionally biased region" description="Basic and acidic residues" evidence="9">
    <location>
        <begin position="1643"/>
        <end position="1652"/>
    </location>
</feature>
<feature type="compositionally biased region" description="Pro residues" evidence="9">
    <location>
        <begin position="1937"/>
        <end position="1946"/>
    </location>
</feature>
<keyword evidence="4" id="KW-0482">Metalloprotease</keyword>
<dbReference type="EMBL" id="JAWQEG010000364">
    <property type="protein sequence ID" value="KAK3891180.1"/>
    <property type="molecule type" value="Genomic_DNA"/>
</dbReference>
<accession>A0AAE1GEH0</accession>
<feature type="compositionally biased region" description="Polar residues" evidence="9">
    <location>
        <begin position="1390"/>
        <end position="1406"/>
    </location>
</feature>
<organism evidence="12 13">
    <name type="scientific">Petrolisthes cinctipes</name>
    <name type="common">Flat porcelain crab</name>
    <dbReference type="NCBI Taxonomy" id="88211"/>
    <lineage>
        <taxon>Eukaryota</taxon>
        <taxon>Metazoa</taxon>
        <taxon>Ecdysozoa</taxon>
        <taxon>Arthropoda</taxon>
        <taxon>Crustacea</taxon>
        <taxon>Multicrustacea</taxon>
        <taxon>Malacostraca</taxon>
        <taxon>Eumalacostraca</taxon>
        <taxon>Eucarida</taxon>
        <taxon>Decapoda</taxon>
        <taxon>Pleocyemata</taxon>
        <taxon>Anomura</taxon>
        <taxon>Galatheoidea</taxon>
        <taxon>Porcellanidae</taxon>
        <taxon>Petrolisthes</taxon>
    </lineage>
</organism>
<feature type="compositionally biased region" description="Polar residues" evidence="9">
    <location>
        <begin position="1284"/>
        <end position="1298"/>
    </location>
</feature>
<dbReference type="InterPro" id="IPR006586">
    <property type="entry name" value="ADAM_Cys-rich"/>
</dbReference>
<evidence type="ECO:0000259" key="11">
    <source>
        <dbReference type="PROSITE" id="PS50215"/>
    </source>
</evidence>
<dbReference type="Gene3D" id="3.40.390.10">
    <property type="entry name" value="Collagenase (Catalytic Domain)"/>
    <property type="match status" value="1"/>
</dbReference>
<dbReference type="InterPro" id="IPR001590">
    <property type="entry name" value="Peptidase_M12B"/>
</dbReference>
<dbReference type="Pfam" id="PF08516">
    <property type="entry name" value="ADAM_CR"/>
    <property type="match status" value="1"/>
</dbReference>
<comment type="subcellular location">
    <subcellularLocation>
        <location evidence="1">Membrane</location>
        <topology evidence="1">Single-pass membrane protein</topology>
    </subcellularLocation>
</comment>
<feature type="region of interest" description="Disordered" evidence="9">
    <location>
        <begin position="1242"/>
        <end position="1265"/>
    </location>
</feature>
<dbReference type="InterPro" id="IPR002870">
    <property type="entry name" value="Peptidase_M12B_N"/>
</dbReference>
<feature type="compositionally biased region" description="Basic and acidic residues" evidence="9">
    <location>
        <begin position="2057"/>
        <end position="2078"/>
    </location>
</feature>
<evidence type="ECO:0000256" key="1">
    <source>
        <dbReference type="ARBA" id="ARBA00004167"/>
    </source>
</evidence>
<feature type="disulfide bond" evidence="8">
    <location>
        <begin position="567"/>
        <end position="591"/>
    </location>
</feature>
<feature type="compositionally biased region" description="Basic and acidic residues" evidence="9">
    <location>
        <begin position="1540"/>
        <end position="1550"/>
    </location>
</feature>
<keyword evidence="8" id="KW-0862">Zinc</keyword>
<feature type="compositionally biased region" description="Low complexity" evidence="9">
    <location>
        <begin position="1576"/>
        <end position="1587"/>
    </location>
</feature>
<dbReference type="GO" id="GO:0016020">
    <property type="term" value="C:membrane"/>
    <property type="evidence" value="ECO:0007669"/>
    <property type="project" value="UniProtKB-SubCell"/>
</dbReference>
<feature type="compositionally biased region" description="Polar residues" evidence="9">
    <location>
        <begin position="1653"/>
        <end position="1667"/>
    </location>
</feature>
<dbReference type="Pfam" id="PF01421">
    <property type="entry name" value="Reprolysin"/>
    <property type="match status" value="1"/>
</dbReference>
<dbReference type="SUPFAM" id="SSF55486">
    <property type="entry name" value="Metalloproteases ('zincins'), catalytic domain"/>
    <property type="match status" value="1"/>
</dbReference>
<comment type="caution">
    <text evidence="12">The sequence shown here is derived from an EMBL/GenBank/DDBJ whole genome shotgun (WGS) entry which is preliminary data.</text>
</comment>
<evidence type="ECO:0000256" key="6">
    <source>
        <dbReference type="ARBA" id="ARBA00023157"/>
    </source>
</evidence>
<sequence length="2215" mass="235357">MNSSLASTALCTHLSPSSSILPSSPSSSSDSPVPFYPPLTVPSIPFLLLRLPCSLPLPPTVPSIPFLLLRLPCSLPLPLPSPPSPSSSSDSPAPPHPTPSPSPPSPSSSSDSPAPSPHPPPSPSSPSSSSDSPAPSPPPTPYRPLNLSAPLPPSHSLHSLHMSLGLDNGVTGKTRPNSDTLARDVFLSSGGGVIDEGPASEFMSHHVVSPKLIHSRTKRHITTTQHENGHVHDITLGFNLGDEDILVDLQLNRNLLPKDYFEKYYQNGTHQFHRPDGQLPELCHYQGTVRGRVGSWAALSTCHGISGVVFDGEEMHYVERVPGSPVEVHSPHYVFKHSNIVPQNYSCGYSGKPHPVRDLFHDETFTRLLRAGLSSHFQYKRSSSSSSSSSNSVGGETNGSGSNIRGPYNANLLSRYVELVLVMDKSEYEKHGHEVTRLYRRCKDIANIVNALYQPLNIFIALVGVEVWKDTDQVEISTDGDKTLTNFLNYRKVRLIKDHPNDNAQLLTGKQFDAGVVGKALKGPICTYQYSGGVNMDHSATVGLVATTVAHEMGHNFGMEHDNEEECECPDKRCIMAPSSGSKSPTHWSSCSYEYLALSFERSMDYCLRNKPTNLFDSPVCGNGFVEPGEQCDCGLPGHCTNPCCNATTCMLHPNATCATGHCCDLETCRPRMAGIPCRQSVHECDLPEYCTGDSEYCPPDAFKSDGFPCLKGQAFCHGGMCRTHGEQCKLLWGPTGKSSDDRCYMMNTQGSHNGNCGYNWVNDTYYKCNNNNVKCGMLHCMHLNERLEFGMESVSKVSHSFLKSKKGVIPCRVALVDMGLDVVDPGLAPDGAKCGRGKMCVNQQCLPVASFRKAGCDCNGRGVCNNLGQCHCDIGFAPPDCLYPGLGGSKDSGPASNPHGMSYFSTESEAGNDVVELRFHLGAELVAPNTFTVGMLVLFLVVVPAVLAVLCLVYYARPDLTLWWKTKGRPATSRLPHVDPSRRTARPSGPLRVEVVGEGSVGLDGQAVPLPITSPRSPTPPSSQGSKSNSPLLNGHLKSKGSYVNSENRSYVPSMYGWSDASKLPSAPQLPPSFDQPPPYSACVPVSVPTLSSAIVSKSITQTSATVSPTGMTKNNVPVVPVIPGKLGLGNSKTTTATAGPGSGVKMSISGPSLQGSTNPAIADHLPKTVVPSRIAPPPPQISAAAKQNQDPPKIVTLVRPPSIPSQNIPPVAVIPPSRRPPSLVNRPLSVPDESVLIAQASKQKEAPVSENPDTKRQEGDKLPSTVAKIASFLIKKDKPGVESSNNDVEQGRSNTLPRKAAKIKRESLVQLEISAPMQLQATELPANLVPVRAAPGRPMPSNLKPSEVKASQEEPVKPTKISWAPSVPEDKVKSPHTNDGKSKMKVTWNPTAQDNMSNNNNTDLQRMGSMRETPVTIRPTIPKFGSMRAQRPRSLPPTRPSEPPPRPPLPMIPGTPESECYYDDCLNVQDGDAPIADIDDETSPVENIYATIDDKTPDTDPPLQEVTYAPPDTIDGGKKDKKSIFSFLYNKPKKKYNKDKTSQDEGRSSEPVYTNLVESPPDSEVATCMTSEDTGFPRGSSSSPSITPPTPGAHDSHRTSCGSSEDGGLLSEIVTELSTRDADFVSTLAKSKRKSQTGSKNSKDLKEKSDSQSTNTGKISATSKAESPKKKSDGVIGSTKTGDSGMSKSSSFPWRSVIDPKTRKITSPTSSPTKESSSSSKVSVSASGSIRSSSVDGDGSCSSGGGSTSSSSSTVNKAPSKPVVARGVLAYVNSGRPKTTSISSNTNPVTSTNTTVKPSLSSEKSKDSGVIAPSVTTSTEVPQKKTLAASLAAVRAAGAAAGEAAAAATLAGNKDKSSSKNDRKNSSENIGATQKANNAKGTPIKQASEGVTKLGVSTPTSKVTTTTTSQSNEPCTTFTSAVTPHTSTTTSISPIPRPNKPLFPPDKVLLPSEKVVSVPNEKEEKTSVTSSNKSTKETPRSKGTSVTSPTGGGNAPRGRGTSLVSKSVSSVPKPGRILSSGQGHTRGTTSGRSTSSEKISSNMTSKKPSVTGSKGEAKSGNKSNEKIVSKVTEKNLSKIGVKASEKEIEKAPVKKPEADKTSAKKPEGDKATIKKPEVDKASVKKPEGDKASIKKPGAKSVAAIGRSMSAQENKPVTAGINSRGLRSSTSHVASLQQRFEKKESDAQCPKPVLVKAPPRKPIEVKPVVSPKPK</sequence>
<keyword evidence="2" id="KW-0812">Transmembrane</keyword>
<feature type="compositionally biased region" description="Pro residues" evidence="9">
    <location>
        <begin position="92"/>
        <end position="106"/>
    </location>
</feature>
<feature type="disulfide bond" evidence="7">
    <location>
        <begin position="678"/>
        <end position="698"/>
    </location>
</feature>
<feature type="region of interest" description="Disordered" evidence="9">
    <location>
        <begin position="1492"/>
        <end position="1522"/>
    </location>
</feature>
<feature type="domain" description="Disintegrin" evidence="10">
    <location>
        <begin position="618"/>
        <end position="706"/>
    </location>
</feature>
<feature type="compositionally biased region" description="Low complexity" evidence="9">
    <location>
        <begin position="144"/>
        <end position="156"/>
    </location>
</feature>
<feature type="region of interest" description="Disordered" evidence="9">
    <location>
        <begin position="972"/>
        <end position="1045"/>
    </location>
</feature>
<dbReference type="InterPro" id="IPR034027">
    <property type="entry name" value="Reprolysin_adamalysin"/>
</dbReference>
<dbReference type="FunFam" id="4.10.70.10:FF:000001">
    <property type="entry name" value="Disintegrin and metalloproteinase domain-containing protein 22"/>
    <property type="match status" value="1"/>
</dbReference>
<keyword evidence="3" id="KW-1133">Transmembrane helix</keyword>
<evidence type="ECO:0008006" key="14">
    <source>
        <dbReference type="Google" id="ProtNLM"/>
    </source>
</evidence>
<feature type="binding site" evidence="8">
    <location>
        <position position="561"/>
    </location>
    <ligand>
        <name>Zn(2+)</name>
        <dbReference type="ChEBI" id="CHEBI:29105"/>
        <note>catalytic</note>
    </ligand>
</feature>
<feature type="compositionally biased region" description="Low complexity" evidence="9">
    <location>
        <begin position="1899"/>
        <end position="1936"/>
    </location>
</feature>
<feature type="compositionally biased region" description="Low complexity" evidence="9">
    <location>
        <begin position="1707"/>
        <end position="1743"/>
    </location>
</feature>
<dbReference type="PROSITE" id="PS50215">
    <property type="entry name" value="ADAM_MEPRO"/>
    <property type="match status" value="1"/>
</dbReference>
<dbReference type="SMART" id="SM00608">
    <property type="entry name" value="ACR"/>
    <property type="match status" value="1"/>
</dbReference>
<dbReference type="FunFam" id="3.40.390.10:FF:000002">
    <property type="entry name" value="Disintegrin and metalloproteinase domain-containing protein 22"/>
    <property type="match status" value="1"/>
</dbReference>
<keyword evidence="4" id="KW-0645">Protease</keyword>
<feature type="compositionally biased region" description="Polar residues" evidence="9">
    <location>
        <begin position="1872"/>
        <end position="1882"/>
    </location>
</feature>
<feature type="compositionally biased region" description="Low complexity" evidence="9">
    <location>
        <begin position="1840"/>
        <end position="1854"/>
    </location>
</feature>
<comment type="caution">
    <text evidence="8">Lacks conserved residue(s) required for the propagation of feature annotation.</text>
</comment>
<keyword evidence="13" id="KW-1185">Reference proteome</keyword>
<feature type="region of interest" description="Disordered" evidence="9">
    <location>
        <begin position="1840"/>
        <end position="2215"/>
    </location>
</feature>
<reference evidence="12" key="1">
    <citation type="submission" date="2023-10" db="EMBL/GenBank/DDBJ databases">
        <title>Genome assemblies of two species of porcelain crab, Petrolisthes cinctipes and Petrolisthes manimaculis (Anomura: Porcellanidae).</title>
        <authorList>
            <person name="Angst P."/>
        </authorList>
    </citation>
    <scope>NUCLEOTIDE SEQUENCE</scope>
    <source>
        <strain evidence="12">PB745_01</strain>
        <tissue evidence="12">Gill</tissue>
    </source>
</reference>
<evidence type="ECO:0000256" key="5">
    <source>
        <dbReference type="ARBA" id="ARBA00023136"/>
    </source>
</evidence>
<feature type="compositionally biased region" description="Basic and acidic residues" evidence="9">
    <location>
        <begin position="2085"/>
        <end position="2134"/>
    </location>
</feature>
<dbReference type="InterPro" id="IPR024079">
    <property type="entry name" value="MetalloPept_cat_dom_sf"/>
</dbReference>
<feature type="compositionally biased region" description="Low complexity" evidence="9">
    <location>
        <begin position="382"/>
        <end position="403"/>
    </location>
</feature>
<feature type="compositionally biased region" description="Polar residues" evidence="9">
    <location>
        <begin position="2039"/>
        <end position="2054"/>
    </location>
</feature>
<dbReference type="PANTHER" id="PTHR11905:SF159">
    <property type="entry name" value="ADAM METALLOPROTEASE"/>
    <property type="match status" value="1"/>
</dbReference>
<keyword evidence="6 8" id="KW-1015">Disulfide bond</keyword>
<name>A0AAE1GEH0_PETCI</name>
<evidence type="ECO:0000256" key="9">
    <source>
        <dbReference type="SAM" id="MobiDB-lite"/>
    </source>
</evidence>